<evidence type="ECO:0000313" key="8">
    <source>
        <dbReference type="Proteomes" id="UP000000226"/>
    </source>
</evidence>
<keyword evidence="4" id="KW-0804">Transcription</keyword>
<dbReference type="SMR" id="V7B6L3"/>
<evidence type="ECO:0000259" key="6">
    <source>
        <dbReference type="PROSITE" id="PS51294"/>
    </source>
</evidence>
<keyword evidence="2" id="KW-0805">Transcription regulation</keyword>
<evidence type="ECO:0000256" key="1">
    <source>
        <dbReference type="ARBA" id="ARBA00004123"/>
    </source>
</evidence>
<evidence type="ECO:0000313" key="7">
    <source>
        <dbReference type="EMBL" id="ESW12116.1"/>
    </source>
</evidence>
<dbReference type="SUPFAM" id="SSF46689">
    <property type="entry name" value="Homeodomain-like"/>
    <property type="match status" value="1"/>
</dbReference>
<dbReference type="Gene3D" id="1.10.10.60">
    <property type="entry name" value="Homeodomain-like"/>
    <property type="match status" value="1"/>
</dbReference>
<sequence length="174" mass="19466">VCVGASTVSISNVSPHEYTSFKDNGESAYEFSTLTTQPISPNVFCYNHAPTPSMVHAISPNPIISEHVPSGWVQIPNDSNHSTPPVSKSHHKRYERWTENEHRLFLIGLQKCSPGDWKNISKCYIPSKTSTQIASHAQKYMLHQNGLKKNKKRKSIHDVTLDNINTGVVPSFIN</sequence>
<dbReference type="InterPro" id="IPR006447">
    <property type="entry name" value="Myb_dom_plants"/>
</dbReference>
<evidence type="ECO:0000256" key="4">
    <source>
        <dbReference type="ARBA" id="ARBA00023163"/>
    </source>
</evidence>
<dbReference type="eggNOG" id="KOG0724">
    <property type="taxonomic scope" value="Eukaryota"/>
</dbReference>
<keyword evidence="3" id="KW-0238">DNA-binding</keyword>
<dbReference type="InterPro" id="IPR001005">
    <property type="entry name" value="SANT/Myb"/>
</dbReference>
<name>V7B6L3_PHAVU</name>
<dbReference type="Pfam" id="PF00249">
    <property type="entry name" value="Myb_DNA-binding"/>
    <property type="match status" value="1"/>
</dbReference>
<keyword evidence="5" id="KW-0539">Nucleus</keyword>
<dbReference type="AlphaFoldDB" id="V7B6L3"/>
<dbReference type="NCBIfam" id="TIGR01557">
    <property type="entry name" value="myb_SHAQKYF"/>
    <property type="match status" value="1"/>
</dbReference>
<accession>V7B6L3</accession>
<evidence type="ECO:0000256" key="5">
    <source>
        <dbReference type="ARBA" id="ARBA00023242"/>
    </source>
</evidence>
<dbReference type="Proteomes" id="UP000000226">
    <property type="component" value="Chromosome 8"/>
</dbReference>
<dbReference type="OrthoDB" id="1434370at2759"/>
<dbReference type="InterPro" id="IPR052245">
    <property type="entry name" value="Plant_Stress_Dev_TF"/>
</dbReference>
<keyword evidence="8" id="KW-1185">Reference proteome</keyword>
<dbReference type="GO" id="GO:0005634">
    <property type="term" value="C:nucleus"/>
    <property type="evidence" value="ECO:0007669"/>
    <property type="project" value="UniProtKB-SubCell"/>
</dbReference>
<dbReference type="PROSITE" id="PS51294">
    <property type="entry name" value="HTH_MYB"/>
    <property type="match status" value="1"/>
</dbReference>
<dbReference type="Gramene" id="ESW12116">
    <property type="protein sequence ID" value="ESW12116"/>
    <property type="gene ID" value="PHAVU_008G085800g"/>
</dbReference>
<comment type="subcellular location">
    <subcellularLocation>
        <location evidence="1">Nucleus</location>
    </subcellularLocation>
</comment>
<dbReference type="EMBL" id="CM002295">
    <property type="protein sequence ID" value="ESW12116.1"/>
    <property type="molecule type" value="Genomic_DNA"/>
</dbReference>
<dbReference type="CDD" id="cd00167">
    <property type="entry name" value="SANT"/>
    <property type="match status" value="1"/>
</dbReference>
<protein>
    <recommendedName>
        <fullName evidence="6">HTH myb-type domain-containing protein</fullName>
    </recommendedName>
</protein>
<dbReference type="PANTHER" id="PTHR44191">
    <property type="entry name" value="TRANSCRIPTION FACTOR KUA1"/>
    <property type="match status" value="1"/>
</dbReference>
<dbReference type="GO" id="GO:0006355">
    <property type="term" value="P:regulation of DNA-templated transcription"/>
    <property type="evidence" value="ECO:0007669"/>
    <property type="project" value="UniProtKB-ARBA"/>
</dbReference>
<dbReference type="GO" id="GO:0009751">
    <property type="term" value="P:response to salicylic acid"/>
    <property type="evidence" value="ECO:0007669"/>
    <property type="project" value="TreeGrafter"/>
</dbReference>
<dbReference type="GO" id="GO:0009739">
    <property type="term" value="P:response to gibberellin"/>
    <property type="evidence" value="ECO:0007669"/>
    <property type="project" value="TreeGrafter"/>
</dbReference>
<gene>
    <name evidence="7" type="ORF">PHAVU_008G085800g</name>
</gene>
<proteinExistence type="predicted"/>
<evidence type="ECO:0000256" key="2">
    <source>
        <dbReference type="ARBA" id="ARBA00023015"/>
    </source>
</evidence>
<dbReference type="InterPro" id="IPR017930">
    <property type="entry name" value="Myb_dom"/>
</dbReference>
<feature type="domain" description="HTH myb-type" evidence="6">
    <location>
        <begin position="89"/>
        <end position="145"/>
    </location>
</feature>
<feature type="non-terminal residue" evidence="7">
    <location>
        <position position="1"/>
    </location>
</feature>
<dbReference type="PANTHER" id="PTHR44191:SF13">
    <property type="entry name" value="DUPLICATED HOMEODOMAIN-LIKE SUPERFAMILY PROTEIN"/>
    <property type="match status" value="1"/>
</dbReference>
<evidence type="ECO:0000256" key="3">
    <source>
        <dbReference type="ARBA" id="ARBA00023125"/>
    </source>
</evidence>
<reference evidence="8" key="1">
    <citation type="journal article" date="2014" name="Nat. Genet.">
        <title>A reference genome for common bean and genome-wide analysis of dual domestications.</title>
        <authorList>
            <person name="Schmutz J."/>
            <person name="McClean P.E."/>
            <person name="Mamidi S."/>
            <person name="Wu G.A."/>
            <person name="Cannon S.B."/>
            <person name="Grimwood J."/>
            <person name="Jenkins J."/>
            <person name="Shu S."/>
            <person name="Song Q."/>
            <person name="Chavarro C."/>
            <person name="Torres-Torres M."/>
            <person name="Geffroy V."/>
            <person name="Moghaddam S.M."/>
            <person name="Gao D."/>
            <person name="Abernathy B."/>
            <person name="Barry K."/>
            <person name="Blair M."/>
            <person name="Brick M.A."/>
            <person name="Chovatia M."/>
            <person name="Gepts P."/>
            <person name="Goodstein D.M."/>
            <person name="Gonzales M."/>
            <person name="Hellsten U."/>
            <person name="Hyten D.L."/>
            <person name="Jia G."/>
            <person name="Kelly J.D."/>
            <person name="Kudrna D."/>
            <person name="Lee R."/>
            <person name="Richard M.M."/>
            <person name="Miklas P.N."/>
            <person name="Osorno J.M."/>
            <person name="Rodrigues J."/>
            <person name="Thareau V."/>
            <person name="Urrea C.A."/>
            <person name="Wang M."/>
            <person name="Yu Y."/>
            <person name="Zhang M."/>
            <person name="Wing R.A."/>
            <person name="Cregan P.B."/>
            <person name="Rokhsar D.S."/>
            <person name="Jackson S.A."/>
        </authorList>
    </citation>
    <scope>NUCLEOTIDE SEQUENCE [LARGE SCALE GENOMIC DNA]</scope>
    <source>
        <strain evidence="8">cv. G19833</strain>
    </source>
</reference>
<organism evidence="7 8">
    <name type="scientific">Phaseolus vulgaris</name>
    <name type="common">Kidney bean</name>
    <name type="synonym">French bean</name>
    <dbReference type="NCBI Taxonomy" id="3885"/>
    <lineage>
        <taxon>Eukaryota</taxon>
        <taxon>Viridiplantae</taxon>
        <taxon>Streptophyta</taxon>
        <taxon>Embryophyta</taxon>
        <taxon>Tracheophyta</taxon>
        <taxon>Spermatophyta</taxon>
        <taxon>Magnoliopsida</taxon>
        <taxon>eudicotyledons</taxon>
        <taxon>Gunneridae</taxon>
        <taxon>Pentapetalae</taxon>
        <taxon>rosids</taxon>
        <taxon>fabids</taxon>
        <taxon>Fabales</taxon>
        <taxon>Fabaceae</taxon>
        <taxon>Papilionoideae</taxon>
        <taxon>50 kb inversion clade</taxon>
        <taxon>NPAAA clade</taxon>
        <taxon>indigoferoid/millettioid clade</taxon>
        <taxon>Phaseoleae</taxon>
        <taxon>Phaseolus</taxon>
    </lineage>
</organism>
<dbReference type="InterPro" id="IPR009057">
    <property type="entry name" value="Homeodomain-like_sf"/>
</dbReference>
<dbReference type="GO" id="GO:0003677">
    <property type="term" value="F:DNA binding"/>
    <property type="evidence" value="ECO:0007669"/>
    <property type="project" value="UniProtKB-KW"/>
</dbReference>